<evidence type="ECO:0000313" key="1">
    <source>
        <dbReference type="EMBL" id="KAK4102279.1"/>
    </source>
</evidence>
<proteinExistence type="predicted"/>
<name>A0AAN6Q2A2_9PEZI</name>
<dbReference type="AlphaFoldDB" id="A0AAN6Q2A2"/>
<accession>A0AAN6Q2A2</accession>
<gene>
    <name evidence="1" type="ORF">N658DRAFT_358242</name>
</gene>
<protein>
    <submittedName>
        <fullName evidence="1">Uncharacterized protein</fullName>
    </submittedName>
</protein>
<keyword evidence="2" id="KW-1185">Reference proteome</keyword>
<reference evidence="1" key="1">
    <citation type="journal article" date="2023" name="Mol. Phylogenet. Evol.">
        <title>Genome-scale phylogeny and comparative genomics of the fungal order Sordariales.</title>
        <authorList>
            <person name="Hensen N."/>
            <person name="Bonometti L."/>
            <person name="Westerberg I."/>
            <person name="Brannstrom I.O."/>
            <person name="Guillou S."/>
            <person name="Cros-Aarteil S."/>
            <person name="Calhoun S."/>
            <person name="Haridas S."/>
            <person name="Kuo A."/>
            <person name="Mondo S."/>
            <person name="Pangilinan J."/>
            <person name="Riley R."/>
            <person name="LaButti K."/>
            <person name="Andreopoulos B."/>
            <person name="Lipzen A."/>
            <person name="Chen C."/>
            <person name="Yan M."/>
            <person name="Daum C."/>
            <person name="Ng V."/>
            <person name="Clum A."/>
            <person name="Steindorff A."/>
            <person name="Ohm R.A."/>
            <person name="Martin F."/>
            <person name="Silar P."/>
            <person name="Natvig D.O."/>
            <person name="Lalanne C."/>
            <person name="Gautier V."/>
            <person name="Ament-Velasquez S.L."/>
            <person name="Kruys A."/>
            <person name="Hutchinson M.I."/>
            <person name="Powell A.J."/>
            <person name="Barry K."/>
            <person name="Miller A.N."/>
            <person name="Grigoriev I.V."/>
            <person name="Debuchy R."/>
            <person name="Gladieux P."/>
            <person name="Hiltunen Thoren M."/>
            <person name="Johannesson H."/>
        </authorList>
    </citation>
    <scope>NUCLEOTIDE SEQUENCE</scope>
    <source>
        <strain evidence="1">CBS 757.83</strain>
    </source>
</reference>
<evidence type="ECO:0000313" key="2">
    <source>
        <dbReference type="Proteomes" id="UP001305647"/>
    </source>
</evidence>
<reference evidence="1" key="2">
    <citation type="submission" date="2023-05" db="EMBL/GenBank/DDBJ databases">
        <authorList>
            <consortium name="Lawrence Berkeley National Laboratory"/>
            <person name="Steindorff A."/>
            <person name="Hensen N."/>
            <person name="Bonometti L."/>
            <person name="Westerberg I."/>
            <person name="Brannstrom I.O."/>
            <person name="Guillou S."/>
            <person name="Cros-Aarteil S."/>
            <person name="Calhoun S."/>
            <person name="Haridas S."/>
            <person name="Kuo A."/>
            <person name="Mondo S."/>
            <person name="Pangilinan J."/>
            <person name="Riley R."/>
            <person name="Labutti K."/>
            <person name="Andreopoulos B."/>
            <person name="Lipzen A."/>
            <person name="Chen C."/>
            <person name="Yanf M."/>
            <person name="Daum C."/>
            <person name="Ng V."/>
            <person name="Clum A."/>
            <person name="Ohm R."/>
            <person name="Martin F."/>
            <person name="Silar P."/>
            <person name="Natvig D."/>
            <person name="Lalanne C."/>
            <person name="Gautier V."/>
            <person name="Ament-Velasquez S.L."/>
            <person name="Kruys A."/>
            <person name="Hutchinson M.I."/>
            <person name="Powell A.J."/>
            <person name="Barry K."/>
            <person name="Miller A.N."/>
            <person name="Grigoriev I.V."/>
            <person name="Debuchy R."/>
            <person name="Gladieux P."/>
            <person name="Thoren M.H."/>
            <person name="Johannesson H."/>
        </authorList>
    </citation>
    <scope>NUCLEOTIDE SEQUENCE</scope>
    <source>
        <strain evidence="1">CBS 757.83</strain>
    </source>
</reference>
<dbReference type="Proteomes" id="UP001305647">
    <property type="component" value="Unassembled WGS sequence"/>
</dbReference>
<comment type="caution">
    <text evidence="1">The sequence shown here is derived from an EMBL/GenBank/DDBJ whole genome shotgun (WGS) entry which is preliminary data.</text>
</comment>
<dbReference type="EMBL" id="MU863632">
    <property type="protein sequence ID" value="KAK4102279.1"/>
    <property type="molecule type" value="Genomic_DNA"/>
</dbReference>
<sequence length="162" mass="17776">MIRWMEQQEGISFMWTMDDYNRRTRAVVDAVSIVSPALRIRTFSSFRNIHARHPLYFLAANPSPSLRTHRLEPCIKSCSQPPPRLPTLSPSFYFDGAGLGAGLGSGALGYGLGAGFLTTGPGTPLPLSSPSILMVRCLVPAIRVVEFWSSVCGSQRVQWCFG</sequence>
<organism evidence="1 2">
    <name type="scientific">Parathielavia hyrcaniae</name>
    <dbReference type="NCBI Taxonomy" id="113614"/>
    <lineage>
        <taxon>Eukaryota</taxon>
        <taxon>Fungi</taxon>
        <taxon>Dikarya</taxon>
        <taxon>Ascomycota</taxon>
        <taxon>Pezizomycotina</taxon>
        <taxon>Sordariomycetes</taxon>
        <taxon>Sordariomycetidae</taxon>
        <taxon>Sordariales</taxon>
        <taxon>Chaetomiaceae</taxon>
        <taxon>Parathielavia</taxon>
    </lineage>
</organism>